<reference evidence="2" key="2">
    <citation type="submission" date="2021-10" db="EMBL/GenBank/DDBJ databases">
        <title>Phylogenomics reveals ancestral predisposition of the termite-cultivated fungus Termitomyces towards a domesticated lifestyle.</title>
        <authorList>
            <person name="Auxier B."/>
            <person name="Grum-Grzhimaylo A."/>
            <person name="Cardenas M.E."/>
            <person name="Lodge J.D."/>
            <person name="Laessoe T."/>
            <person name="Pedersen O."/>
            <person name="Smith M.E."/>
            <person name="Kuyper T.W."/>
            <person name="Franco-Molano E.A."/>
            <person name="Baroni T.J."/>
            <person name="Aanen D.K."/>
        </authorList>
    </citation>
    <scope>NUCLEOTIDE SEQUENCE</scope>
    <source>
        <strain evidence="2">AP01</strain>
        <tissue evidence="2">Mycelium</tissue>
    </source>
</reference>
<keyword evidence="3" id="KW-1185">Reference proteome</keyword>
<dbReference type="Proteomes" id="UP000775547">
    <property type="component" value="Unassembled WGS sequence"/>
</dbReference>
<dbReference type="AlphaFoldDB" id="A0A9P7G8N6"/>
<reference evidence="2" key="1">
    <citation type="submission" date="2020-07" db="EMBL/GenBank/DDBJ databases">
        <authorList>
            <person name="Nieuwenhuis M."/>
            <person name="Van De Peppel L.J.J."/>
        </authorList>
    </citation>
    <scope>NUCLEOTIDE SEQUENCE</scope>
    <source>
        <strain evidence="2">AP01</strain>
        <tissue evidence="2">Mycelium</tissue>
    </source>
</reference>
<dbReference type="EMBL" id="JABCKV010000044">
    <property type="protein sequence ID" value="KAG5645276.1"/>
    <property type="molecule type" value="Genomic_DNA"/>
</dbReference>
<proteinExistence type="predicted"/>
<feature type="region of interest" description="Disordered" evidence="1">
    <location>
        <begin position="179"/>
        <end position="220"/>
    </location>
</feature>
<organism evidence="2 3">
    <name type="scientific">Asterophora parasitica</name>
    <dbReference type="NCBI Taxonomy" id="117018"/>
    <lineage>
        <taxon>Eukaryota</taxon>
        <taxon>Fungi</taxon>
        <taxon>Dikarya</taxon>
        <taxon>Basidiomycota</taxon>
        <taxon>Agaricomycotina</taxon>
        <taxon>Agaricomycetes</taxon>
        <taxon>Agaricomycetidae</taxon>
        <taxon>Agaricales</taxon>
        <taxon>Tricholomatineae</taxon>
        <taxon>Lyophyllaceae</taxon>
        <taxon>Asterophora</taxon>
    </lineage>
</organism>
<sequence length="220" mass="24640">MEQGCYNYFTLSCDASAGDLRLPYLMRFYLDLARADRRSNGIASEKVTRGVSRYYEAVVAVLRPICQEAQFHAVFTQAIFDVLKDRSSIELLMATAEDDDFVRDDWFSMWADLQGNVGDAHYRGLISDLFRPFASLSRRVYYCDTANQVVWTAVAFGSLTQAARSWQMGFYPAREAAPQTTESLAAPTSKAPLSAGPTEDAPQAADQAFSLSRKRLREPL</sequence>
<evidence type="ECO:0000313" key="2">
    <source>
        <dbReference type="EMBL" id="KAG5645276.1"/>
    </source>
</evidence>
<accession>A0A9P7G8N6</accession>
<evidence type="ECO:0000256" key="1">
    <source>
        <dbReference type="SAM" id="MobiDB-lite"/>
    </source>
</evidence>
<gene>
    <name evidence="2" type="ORF">DXG03_006578</name>
</gene>
<comment type="caution">
    <text evidence="2">The sequence shown here is derived from an EMBL/GenBank/DDBJ whole genome shotgun (WGS) entry which is preliminary data.</text>
</comment>
<name>A0A9P7G8N6_9AGAR</name>
<protein>
    <submittedName>
        <fullName evidence="2">Uncharacterized protein</fullName>
    </submittedName>
</protein>
<evidence type="ECO:0000313" key="3">
    <source>
        <dbReference type="Proteomes" id="UP000775547"/>
    </source>
</evidence>